<organism evidence="2 3">
    <name type="scientific">Diversispora eburnea</name>
    <dbReference type="NCBI Taxonomy" id="1213867"/>
    <lineage>
        <taxon>Eukaryota</taxon>
        <taxon>Fungi</taxon>
        <taxon>Fungi incertae sedis</taxon>
        <taxon>Mucoromycota</taxon>
        <taxon>Glomeromycotina</taxon>
        <taxon>Glomeromycetes</taxon>
        <taxon>Diversisporales</taxon>
        <taxon>Diversisporaceae</taxon>
        <taxon>Diversispora</taxon>
    </lineage>
</organism>
<name>A0A9N9C095_9GLOM</name>
<evidence type="ECO:0000313" key="3">
    <source>
        <dbReference type="Proteomes" id="UP000789706"/>
    </source>
</evidence>
<feature type="compositionally biased region" description="Basic and acidic residues" evidence="1">
    <location>
        <begin position="67"/>
        <end position="80"/>
    </location>
</feature>
<dbReference type="Proteomes" id="UP000789706">
    <property type="component" value="Unassembled WGS sequence"/>
</dbReference>
<comment type="caution">
    <text evidence="2">The sequence shown here is derived from an EMBL/GenBank/DDBJ whole genome shotgun (WGS) entry which is preliminary data.</text>
</comment>
<dbReference type="EMBL" id="CAJVPK010001332">
    <property type="protein sequence ID" value="CAG8582287.1"/>
    <property type="molecule type" value="Genomic_DNA"/>
</dbReference>
<keyword evidence="3" id="KW-1185">Reference proteome</keyword>
<sequence>MENESGCPKWSTAIYGTRLNELDTTRRTLKKRENTNNMELLPVEENLLLNQDSIGKENTDNNMKTIDNTKKDEKGKGKEIITETEKENNEINEQNITNTKTDDNESVNSKDSFLEEWRKKNNLQKYKVWIKTGEVHGKNLKDKIDIIANLLNKNENNIITIKTEKNLGDKKL</sequence>
<dbReference type="AlphaFoldDB" id="A0A9N9C095"/>
<reference evidence="2" key="1">
    <citation type="submission" date="2021-06" db="EMBL/GenBank/DDBJ databases">
        <authorList>
            <person name="Kallberg Y."/>
            <person name="Tangrot J."/>
            <person name="Rosling A."/>
        </authorList>
    </citation>
    <scope>NUCLEOTIDE SEQUENCE</scope>
    <source>
        <strain evidence="2">AZ414A</strain>
    </source>
</reference>
<protein>
    <submittedName>
        <fullName evidence="2">10606_t:CDS:1</fullName>
    </submittedName>
</protein>
<feature type="region of interest" description="Disordered" evidence="1">
    <location>
        <begin position="54"/>
        <end position="80"/>
    </location>
</feature>
<evidence type="ECO:0000256" key="1">
    <source>
        <dbReference type="SAM" id="MobiDB-lite"/>
    </source>
</evidence>
<accession>A0A9N9C095</accession>
<proteinExistence type="predicted"/>
<evidence type="ECO:0000313" key="2">
    <source>
        <dbReference type="EMBL" id="CAG8582287.1"/>
    </source>
</evidence>
<gene>
    <name evidence="2" type="ORF">DEBURN_LOCUS8633</name>
</gene>